<proteinExistence type="predicted"/>
<dbReference type="Pfam" id="PF00043">
    <property type="entry name" value="GST_C"/>
    <property type="match status" value="1"/>
</dbReference>
<feature type="domain" description="GST N-terminal" evidence="1">
    <location>
        <begin position="1"/>
        <end position="82"/>
    </location>
</feature>
<dbReference type="Pfam" id="PF13409">
    <property type="entry name" value="GST_N_2"/>
    <property type="match status" value="1"/>
</dbReference>
<evidence type="ECO:0000313" key="3">
    <source>
        <dbReference type="EMBL" id="VAW71021.1"/>
    </source>
</evidence>
<dbReference type="InterPro" id="IPR010987">
    <property type="entry name" value="Glutathione-S-Trfase_C-like"/>
</dbReference>
<evidence type="ECO:0000259" key="2">
    <source>
        <dbReference type="PROSITE" id="PS50405"/>
    </source>
</evidence>
<dbReference type="InterPro" id="IPR036249">
    <property type="entry name" value="Thioredoxin-like_sf"/>
</dbReference>
<dbReference type="InterPro" id="IPR036282">
    <property type="entry name" value="Glutathione-S-Trfase_C_sf"/>
</dbReference>
<dbReference type="EMBL" id="UOFL01000007">
    <property type="protein sequence ID" value="VAW71021.1"/>
    <property type="molecule type" value="Genomic_DNA"/>
</dbReference>
<gene>
    <name evidence="3" type="ORF">MNBD_GAMMA12-1422</name>
</gene>
<dbReference type="PANTHER" id="PTHR44051">
    <property type="entry name" value="GLUTATHIONE S-TRANSFERASE-RELATED"/>
    <property type="match status" value="1"/>
</dbReference>
<dbReference type="Gene3D" id="1.20.1050.130">
    <property type="match status" value="1"/>
</dbReference>
<evidence type="ECO:0008006" key="4">
    <source>
        <dbReference type="Google" id="ProtNLM"/>
    </source>
</evidence>
<dbReference type="SFLD" id="SFLDS00019">
    <property type="entry name" value="Glutathione_Transferase_(cytos"/>
    <property type="match status" value="1"/>
</dbReference>
<dbReference type="SUPFAM" id="SSF52833">
    <property type="entry name" value="Thioredoxin-like"/>
    <property type="match status" value="1"/>
</dbReference>
<dbReference type="PANTHER" id="PTHR44051:SF8">
    <property type="entry name" value="GLUTATHIONE S-TRANSFERASE GSTA"/>
    <property type="match status" value="1"/>
</dbReference>
<dbReference type="InterPro" id="IPR040079">
    <property type="entry name" value="Glutathione_S-Trfase"/>
</dbReference>
<dbReference type="PROSITE" id="PS50405">
    <property type="entry name" value="GST_CTER"/>
    <property type="match status" value="1"/>
</dbReference>
<organism evidence="3">
    <name type="scientific">hydrothermal vent metagenome</name>
    <dbReference type="NCBI Taxonomy" id="652676"/>
    <lineage>
        <taxon>unclassified sequences</taxon>
        <taxon>metagenomes</taxon>
        <taxon>ecological metagenomes</taxon>
    </lineage>
</organism>
<sequence length="220" mass="24832">MTYRAYWIAGSPYSWRVLLALAVKGIEYESRLLVGDKYEHKSQEYLDINPRGLVPSLAYDGGVVYESVAIIAFLDRVHPEISLLGGSDKDVALIWQNICETENYRVKPLIDIIRPVYFDQVSSNKSEIEAASIIVSEEFAMINTKLSSQKFLVGDSLSAADIVLFPFVMSLHRALTLEAGKVLDLSYIPYSTSFPAIAQWIKRIESIPGYEKAYPPNWRD</sequence>
<dbReference type="SUPFAM" id="SSF47616">
    <property type="entry name" value="GST C-terminal domain-like"/>
    <property type="match status" value="1"/>
</dbReference>
<accession>A0A3B0XTZ7</accession>
<feature type="domain" description="GST C-terminal" evidence="2">
    <location>
        <begin position="87"/>
        <end position="220"/>
    </location>
</feature>
<dbReference type="InterPro" id="IPR004045">
    <property type="entry name" value="Glutathione_S-Trfase_N"/>
</dbReference>
<dbReference type="InterPro" id="IPR004046">
    <property type="entry name" value="GST_C"/>
</dbReference>
<reference evidence="3" key="1">
    <citation type="submission" date="2018-06" db="EMBL/GenBank/DDBJ databases">
        <authorList>
            <person name="Zhirakovskaya E."/>
        </authorList>
    </citation>
    <scope>NUCLEOTIDE SEQUENCE</scope>
</reference>
<protein>
    <recommendedName>
        <fullName evidence="4">Glutathione transferase</fullName>
    </recommendedName>
</protein>
<dbReference type="AlphaFoldDB" id="A0A3B0XTZ7"/>
<name>A0A3B0XTZ7_9ZZZZ</name>
<dbReference type="SFLD" id="SFLDG00358">
    <property type="entry name" value="Main_(cytGST)"/>
    <property type="match status" value="1"/>
</dbReference>
<evidence type="ECO:0000259" key="1">
    <source>
        <dbReference type="PROSITE" id="PS50404"/>
    </source>
</evidence>
<dbReference type="PROSITE" id="PS50404">
    <property type="entry name" value="GST_NTER"/>
    <property type="match status" value="1"/>
</dbReference>